<dbReference type="InterPro" id="IPR001138">
    <property type="entry name" value="Zn2Cys6_DnaBD"/>
</dbReference>
<dbReference type="SMART" id="SM00066">
    <property type="entry name" value="GAL4"/>
    <property type="match status" value="1"/>
</dbReference>
<dbReference type="PROSITE" id="PS00463">
    <property type="entry name" value="ZN2_CY6_FUNGAL_1"/>
    <property type="match status" value="1"/>
</dbReference>
<evidence type="ECO:0000256" key="6">
    <source>
        <dbReference type="ARBA" id="ARBA00023242"/>
    </source>
</evidence>
<dbReference type="InterPro" id="IPR036864">
    <property type="entry name" value="Zn2-C6_fun-type_DNA-bd_sf"/>
</dbReference>
<dbReference type="GO" id="GO:0008270">
    <property type="term" value="F:zinc ion binding"/>
    <property type="evidence" value="ECO:0007669"/>
    <property type="project" value="InterPro"/>
</dbReference>
<evidence type="ECO:0000256" key="2">
    <source>
        <dbReference type="ARBA" id="ARBA00022833"/>
    </source>
</evidence>
<sequence length="752" mass="84954">ISPRSLAFFSLFFVMQPQGVKKSYKPARRSRVPLSCDPCRTRKLKCNREQPCQNCVTRNEAINCRYRGSKVATPPVSHPQDQGDPMQQRIDHLEDLVKRLITQQQELPAYDLSQGLDTIPPRAEAMPTPVVSEIPSGPGLTGSTPHTTIIDGVHSVYKGSDDWHDVLREINELKKVWGQTQDSPIDYDSPPSFSNIVDGSSFLFGHVKPMERIEILATFPPKPEVDKLIRQFFDRKTLPITVPAILHEPTFMREYAEHWKEPSKTNIIWLGLLFSILGIVMLSYHQYGEPPEYEGLSESLFQLYRLRTAHCLLTGDIAKCLPYTLETLRFNATAELNRRDDNSRGLWIMTGVIVRAAINMGYHRDPGQSSSITPVQAEYRRRVWLSIISMDDVASFLAGFPRMFPAIYSDTREPRNLHDWELSDESPVLPPSRPLTEPTETTYLIVKGRLFRALGRVPDLQNTPNATSYHTVLEIDKALYNAYQDIPPHMKVLDASGNLIPFTSKSDFSNLQLESMYHYGMCTLHRQFIAKGRIDPQFNLSQSRCISSALTLLGFQHAVDPSWYKFPQTRRMLTLAGMLLFLELEYRRRDHDPELSPASGILLQTLEKSCGLWADAQTSCDEAREVYQILSGMLSTFRPLSATSSSEAQSPRSHFDPSPPFQWMSGNLSLEKDLFAMSNDMDIDWVCSLSATCGGIILTIAQTTWDALIERASFLPEGKEVAGMVDISVQGRPGDATILQRDDHGLAWPTIN</sequence>
<evidence type="ECO:0000259" key="7">
    <source>
        <dbReference type="PROSITE" id="PS50048"/>
    </source>
</evidence>
<gene>
    <name evidence="8" type="ORF">ARAM_002432</name>
</gene>
<keyword evidence="1" id="KW-0479">Metal-binding</keyword>
<evidence type="ECO:0000256" key="5">
    <source>
        <dbReference type="ARBA" id="ARBA00023163"/>
    </source>
</evidence>
<feature type="domain" description="Zn(2)-C6 fungal-type" evidence="7">
    <location>
        <begin position="35"/>
        <end position="66"/>
    </location>
</feature>
<evidence type="ECO:0000256" key="3">
    <source>
        <dbReference type="ARBA" id="ARBA00023015"/>
    </source>
</evidence>
<protein>
    <recommendedName>
        <fullName evidence="7">Zn(2)-C6 fungal-type domain-containing protein</fullName>
    </recommendedName>
</protein>
<keyword evidence="3" id="KW-0805">Transcription regulation</keyword>
<dbReference type="SMART" id="SM00906">
    <property type="entry name" value="Fungal_trans"/>
    <property type="match status" value="1"/>
</dbReference>
<dbReference type="PANTHER" id="PTHR31944">
    <property type="entry name" value="HEME-RESPONSIVE ZINC FINGER TRANSCRIPTION FACTOR HAP1"/>
    <property type="match status" value="1"/>
</dbReference>
<evidence type="ECO:0000256" key="1">
    <source>
        <dbReference type="ARBA" id="ARBA00022723"/>
    </source>
</evidence>
<keyword evidence="9" id="KW-1185">Reference proteome</keyword>
<keyword evidence="5" id="KW-0804">Transcription</keyword>
<dbReference type="PANTHER" id="PTHR31944:SF131">
    <property type="entry name" value="HEME-RESPONSIVE ZINC FINGER TRANSCRIPTION FACTOR HAP1"/>
    <property type="match status" value="1"/>
</dbReference>
<dbReference type="Proteomes" id="UP000034291">
    <property type="component" value="Unassembled WGS sequence"/>
</dbReference>
<dbReference type="SUPFAM" id="SSF57701">
    <property type="entry name" value="Zn2/Cys6 DNA-binding domain"/>
    <property type="match status" value="1"/>
</dbReference>
<dbReference type="GO" id="GO:0000978">
    <property type="term" value="F:RNA polymerase II cis-regulatory region sequence-specific DNA binding"/>
    <property type="evidence" value="ECO:0007669"/>
    <property type="project" value="TreeGrafter"/>
</dbReference>
<reference evidence="8 9" key="1">
    <citation type="submission" date="2015-02" db="EMBL/GenBank/DDBJ databases">
        <title>Draft Genome Sequences of Two Closely-Related Aflatoxigenic Aspergillus Species Obtained from the Cote d'Ivoire.</title>
        <authorList>
            <person name="Moore G.G."/>
            <person name="Beltz S.B."/>
            <person name="Mack B.M."/>
        </authorList>
    </citation>
    <scope>NUCLEOTIDE SEQUENCE [LARGE SCALE GENOMIC DNA]</scope>
    <source>
        <strain evidence="8 9">SRRC1468</strain>
    </source>
</reference>
<accession>A0A0F8UL97</accession>
<dbReference type="CDD" id="cd00067">
    <property type="entry name" value="GAL4"/>
    <property type="match status" value="1"/>
</dbReference>
<dbReference type="Gene3D" id="4.10.240.10">
    <property type="entry name" value="Zn(2)-C6 fungal-type DNA-binding domain"/>
    <property type="match status" value="1"/>
</dbReference>
<evidence type="ECO:0000313" key="9">
    <source>
        <dbReference type="Proteomes" id="UP000034291"/>
    </source>
</evidence>
<evidence type="ECO:0000313" key="8">
    <source>
        <dbReference type="EMBL" id="KKK20308.1"/>
    </source>
</evidence>
<dbReference type="OrthoDB" id="762982at2759"/>
<feature type="non-terminal residue" evidence="8">
    <location>
        <position position="1"/>
    </location>
</feature>
<dbReference type="CDD" id="cd12148">
    <property type="entry name" value="fungal_TF_MHR"/>
    <property type="match status" value="1"/>
</dbReference>
<comment type="caution">
    <text evidence="8">The sequence shown here is derived from an EMBL/GenBank/DDBJ whole genome shotgun (WGS) entry which is preliminary data.</text>
</comment>
<keyword evidence="6" id="KW-0539">Nucleus</keyword>
<name>A0A0F8UL97_9EURO</name>
<dbReference type="GO" id="GO:0005634">
    <property type="term" value="C:nucleus"/>
    <property type="evidence" value="ECO:0007669"/>
    <property type="project" value="TreeGrafter"/>
</dbReference>
<dbReference type="Pfam" id="PF00172">
    <property type="entry name" value="Zn_clus"/>
    <property type="match status" value="1"/>
</dbReference>
<dbReference type="STRING" id="308745.A0A0F8UL97"/>
<dbReference type="InterPro" id="IPR007219">
    <property type="entry name" value="XnlR_reg_dom"/>
</dbReference>
<proteinExistence type="predicted"/>
<evidence type="ECO:0000256" key="4">
    <source>
        <dbReference type="ARBA" id="ARBA00023125"/>
    </source>
</evidence>
<dbReference type="PROSITE" id="PS50048">
    <property type="entry name" value="ZN2_CY6_FUNGAL_2"/>
    <property type="match status" value="1"/>
</dbReference>
<dbReference type="Pfam" id="PF04082">
    <property type="entry name" value="Fungal_trans"/>
    <property type="match status" value="1"/>
</dbReference>
<dbReference type="EMBL" id="JZBS01002061">
    <property type="protein sequence ID" value="KKK20308.1"/>
    <property type="molecule type" value="Genomic_DNA"/>
</dbReference>
<dbReference type="GO" id="GO:0001228">
    <property type="term" value="F:DNA-binding transcription activator activity, RNA polymerase II-specific"/>
    <property type="evidence" value="ECO:0007669"/>
    <property type="project" value="TreeGrafter"/>
</dbReference>
<dbReference type="GO" id="GO:0006351">
    <property type="term" value="P:DNA-templated transcription"/>
    <property type="evidence" value="ECO:0007669"/>
    <property type="project" value="InterPro"/>
</dbReference>
<keyword evidence="2" id="KW-0862">Zinc</keyword>
<organism evidence="8 9">
    <name type="scientific">Aspergillus rambellii</name>
    <dbReference type="NCBI Taxonomy" id="308745"/>
    <lineage>
        <taxon>Eukaryota</taxon>
        <taxon>Fungi</taxon>
        <taxon>Dikarya</taxon>
        <taxon>Ascomycota</taxon>
        <taxon>Pezizomycotina</taxon>
        <taxon>Eurotiomycetes</taxon>
        <taxon>Eurotiomycetidae</taxon>
        <taxon>Eurotiales</taxon>
        <taxon>Aspergillaceae</taxon>
        <taxon>Aspergillus</taxon>
        <taxon>Aspergillus subgen. Nidulantes</taxon>
    </lineage>
</organism>
<keyword evidence="4" id="KW-0238">DNA-binding</keyword>
<dbReference type="InterPro" id="IPR051430">
    <property type="entry name" value="Fungal_TF_Env_Response"/>
</dbReference>
<dbReference type="AlphaFoldDB" id="A0A0F8UL97"/>